<keyword evidence="2" id="KW-1133">Transmembrane helix</keyword>
<dbReference type="RefSeq" id="WP_133225235.1">
    <property type="nucleotide sequence ID" value="NZ_SMRT01000001.1"/>
</dbReference>
<feature type="transmembrane region" description="Helical" evidence="2">
    <location>
        <begin position="51"/>
        <end position="71"/>
    </location>
</feature>
<keyword evidence="2" id="KW-0472">Membrane</keyword>
<protein>
    <submittedName>
        <fullName evidence="3">Uncharacterized protein</fullName>
    </submittedName>
</protein>
<feature type="region of interest" description="Disordered" evidence="1">
    <location>
        <begin position="571"/>
        <end position="594"/>
    </location>
</feature>
<evidence type="ECO:0000256" key="2">
    <source>
        <dbReference type="SAM" id="Phobius"/>
    </source>
</evidence>
<dbReference type="AlphaFoldDB" id="A0A4R5KZ58"/>
<sequence length="594" mass="65733">MSYFYGSDSPEIQNPFKKEGLLYSINGLFILIAGIVCLFNLRSQIVANGAAIGWINAIICFLLIGAGLAYLSSGLLKTFRFYVGRGIPGNLAPNAAQNEGISHMGRYVYNSANLEQMLMGRINPTFVEPQTFFDRMVFSFFPKIIFLPYAMRNYVHLLVKKSAYSLIVVTIYMLCLLSGSLGLTHITQSGFSGWIGLLLMAALFFIWVNNKISAKGVLKTKIESLSLGGFAIMTIVAVLIPAIGEIVLRQGGITIPDVPFHPAFYITVTYLLMVLTLVGGVMLALNRANMLNPLTEVSEFRGHWQENVHPKDIFRSFDLEMSDLRYKEIPNRVYREMNPNLNLEGSYDKGSFKGDAIQETQPIPIELKLPDTMVKLRWALAIFGHLLVFIAAVLLLTASFSLPADLTVGYIAKTAYTPLVCWIFGSIAINIAHMYWAEMNFKSFLIHFYGEGTYTESTVSVGMAFTDSTRSENRIVRSSFTPWIIASEITSSTLAGTGSNNLEGARYVMDMKKSDPIMEYLIKGIRSFLDGRKIIADTVSEGDMDAVKNLYAMNQASPAGAVSGISIHTKEAADEEEKKKKLNSGPVPPKEIQG</sequence>
<gene>
    <name evidence="3" type="ORF">E1757_02520</name>
</gene>
<feature type="transmembrane region" description="Helical" evidence="2">
    <location>
        <begin position="415"/>
        <end position="436"/>
    </location>
</feature>
<keyword evidence="4" id="KW-1185">Reference proteome</keyword>
<feature type="transmembrane region" description="Helical" evidence="2">
    <location>
        <begin position="222"/>
        <end position="243"/>
    </location>
</feature>
<feature type="transmembrane region" description="Helical" evidence="2">
    <location>
        <begin position="378"/>
        <end position="403"/>
    </location>
</feature>
<feature type="transmembrane region" description="Helical" evidence="2">
    <location>
        <begin position="163"/>
        <end position="185"/>
    </location>
</feature>
<reference evidence="3 4" key="1">
    <citation type="submission" date="2019-03" db="EMBL/GenBank/DDBJ databases">
        <title>This is whole genome sequence of Paenibacillus sp MS74 strain.</title>
        <authorList>
            <person name="Trinh H.N."/>
        </authorList>
    </citation>
    <scope>NUCLEOTIDE SEQUENCE [LARGE SCALE GENOMIC DNA]</scope>
    <source>
        <strain evidence="3 4">MS74</strain>
    </source>
</reference>
<dbReference type="OrthoDB" id="8481281at2"/>
<keyword evidence="2" id="KW-0812">Transmembrane</keyword>
<evidence type="ECO:0000313" key="3">
    <source>
        <dbReference type="EMBL" id="TDG00526.1"/>
    </source>
</evidence>
<feature type="transmembrane region" description="Helical" evidence="2">
    <location>
        <begin position="191"/>
        <end position="210"/>
    </location>
</feature>
<evidence type="ECO:0000256" key="1">
    <source>
        <dbReference type="SAM" id="MobiDB-lite"/>
    </source>
</evidence>
<organism evidence="3 4">
    <name type="scientific">Paenibacillus piri</name>
    <dbReference type="NCBI Taxonomy" id="2547395"/>
    <lineage>
        <taxon>Bacteria</taxon>
        <taxon>Bacillati</taxon>
        <taxon>Bacillota</taxon>
        <taxon>Bacilli</taxon>
        <taxon>Bacillales</taxon>
        <taxon>Paenibacillaceae</taxon>
        <taxon>Paenibacillus</taxon>
    </lineage>
</organism>
<dbReference type="Proteomes" id="UP000295636">
    <property type="component" value="Unassembled WGS sequence"/>
</dbReference>
<feature type="transmembrane region" description="Helical" evidence="2">
    <location>
        <begin position="20"/>
        <end position="39"/>
    </location>
</feature>
<comment type="caution">
    <text evidence="3">The sequence shown here is derived from an EMBL/GenBank/DDBJ whole genome shotgun (WGS) entry which is preliminary data.</text>
</comment>
<feature type="transmembrane region" description="Helical" evidence="2">
    <location>
        <begin position="263"/>
        <end position="285"/>
    </location>
</feature>
<evidence type="ECO:0000313" key="4">
    <source>
        <dbReference type="Proteomes" id="UP000295636"/>
    </source>
</evidence>
<proteinExistence type="predicted"/>
<name>A0A4R5KZ58_9BACL</name>
<feature type="transmembrane region" description="Helical" evidence="2">
    <location>
        <begin position="132"/>
        <end position="151"/>
    </location>
</feature>
<dbReference type="EMBL" id="SMRT01000001">
    <property type="protein sequence ID" value="TDG00526.1"/>
    <property type="molecule type" value="Genomic_DNA"/>
</dbReference>
<accession>A0A4R5KZ58</accession>